<evidence type="ECO:0000313" key="2">
    <source>
        <dbReference type="Proteomes" id="UP001159363"/>
    </source>
</evidence>
<gene>
    <name evidence="1" type="ORF">PR048_007336</name>
</gene>
<accession>A0ABQ9IDC3</accession>
<evidence type="ECO:0000313" key="1">
    <source>
        <dbReference type="EMBL" id="KAJ8894671.1"/>
    </source>
</evidence>
<protein>
    <submittedName>
        <fullName evidence="1">Uncharacterized protein</fullName>
    </submittedName>
</protein>
<proteinExistence type="predicted"/>
<dbReference type="Proteomes" id="UP001159363">
    <property type="component" value="Chromosome 2"/>
</dbReference>
<sequence length="140" mass="16012">MHRLCLAWSRLKPSTIANCFARQDFLQANDETDCNDETDECESEWVEVQSKFDSGELSFSDFASVDTQLATCSLESDETHVEENIQVNNGSGDEYDSDEVEIKCPQQEEVYSALDALERLFMTSTICLTPWQCYKVWRGL</sequence>
<name>A0ABQ9IDC3_9NEOP</name>
<keyword evidence="2" id="KW-1185">Reference proteome</keyword>
<organism evidence="1 2">
    <name type="scientific">Dryococelus australis</name>
    <dbReference type="NCBI Taxonomy" id="614101"/>
    <lineage>
        <taxon>Eukaryota</taxon>
        <taxon>Metazoa</taxon>
        <taxon>Ecdysozoa</taxon>
        <taxon>Arthropoda</taxon>
        <taxon>Hexapoda</taxon>
        <taxon>Insecta</taxon>
        <taxon>Pterygota</taxon>
        <taxon>Neoptera</taxon>
        <taxon>Polyneoptera</taxon>
        <taxon>Phasmatodea</taxon>
        <taxon>Verophasmatodea</taxon>
        <taxon>Anareolatae</taxon>
        <taxon>Phasmatidae</taxon>
        <taxon>Eurycanthinae</taxon>
        <taxon>Dryococelus</taxon>
    </lineage>
</organism>
<reference evidence="1 2" key="1">
    <citation type="submission" date="2023-02" db="EMBL/GenBank/DDBJ databases">
        <title>LHISI_Scaffold_Assembly.</title>
        <authorList>
            <person name="Stuart O.P."/>
            <person name="Cleave R."/>
            <person name="Magrath M.J.L."/>
            <person name="Mikheyev A.S."/>
        </authorList>
    </citation>
    <scope>NUCLEOTIDE SEQUENCE [LARGE SCALE GENOMIC DNA]</scope>
    <source>
        <strain evidence="1">Daus_M_001</strain>
        <tissue evidence="1">Leg muscle</tissue>
    </source>
</reference>
<dbReference type="EMBL" id="JARBHB010000002">
    <property type="protein sequence ID" value="KAJ8894671.1"/>
    <property type="molecule type" value="Genomic_DNA"/>
</dbReference>
<comment type="caution">
    <text evidence="1">The sequence shown here is derived from an EMBL/GenBank/DDBJ whole genome shotgun (WGS) entry which is preliminary data.</text>
</comment>